<evidence type="ECO:0000313" key="2">
    <source>
        <dbReference type="Proteomes" id="UP000827092"/>
    </source>
</evidence>
<keyword evidence="2" id="KW-1185">Reference proteome</keyword>
<sequence>MGEANTPLRPKIIFLSTTAPLGYSKISPSRMDVKKCPPFMSRPPVYIQILTGHLLLPLRISGVSKSGHSIRGRICQTLNMSQGSIKGGEKVFLNLDKEQGGILWVRWFWVDIWNPGDIWNSPSVDDMSVE</sequence>
<comment type="caution">
    <text evidence="1">The sequence shown here is derived from an EMBL/GenBank/DDBJ whole genome shotgun (WGS) entry which is preliminary data.</text>
</comment>
<reference evidence="1 2" key="1">
    <citation type="journal article" date="2022" name="Nat. Ecol. Evol.">
        <title>A masculinizing supergene underlies an exaggerated male reproductive morph in a spider.</title>
        <authorList>
            <person name="Hendrickx F."/>
            <person name="De Corte Z."/>
            <person name="Sonet G."/>
            <person name="Van Belleghem S.M."/>
            <person name="Kostlbacher S."/>
            <person name="Vangestel C."/>
        </authorList>
    </citation>
    <scope>NUCLEOTIDE SEQUENCE [LARGE SCALE GENOMIC DNA]</scope>
    <source>
        <strain evidence="1">W744_W776</strain>
    </source>
</reference>
<organism evidence="1 2">
    <name type="scientific">Oedothorax gibbosus</name>
    <dbReference type="NCBI Taxonomy" id="931172"/>
    <lineage>
        <taxon>Eukaryota</taxon>
        <taxon>Metazoa</taxon>
        <taxon>Ecdysozoa</taxon>
        <taxon>Arthropoda</taxon>
        <taxon>Chelicerata</taxon>
        <taxon>Arachnida</taxon>
        <taxon>Araneae</taxon>
        <taxon>Araneomorphae</taxon>
        <taxon>Entelegynae</taxon>
        <taxon>Araneoidea</taxon>
        <taxon>Linyphiidae</taxon>
        <taxon>Erigoninae</taxon>
        <taxon>Oedothorax</taxon>
    </lineage>
</organism>
<proteinExistence type="predicted"/>
<evidence type="ECO:0000313" key="1">
    <source>
        <dbReference type="EMBL" id="KAG8188680.1"/>
    </source>
</evidence>
<protein>
    <submittedName>
        <fullName evidence="1">Uncharacterized protein</fullName>
    </submittedName>
</protein>
<dbReference type="Proteomes" id="UP000827092">
    <property type="component" value="Unassembled WGS sequence"/>
</dbReference>
<name>A0AAV6UWH3_9ARAC</name>
<dbReference type="EMBL" id="JAFNEN010000233">
    <property type="protein sequence ID" value="KAG8188680.1"/>
    <property type="molecule type" value="Genomic_DNA"/>
</dbReference>
<dbReference type="AlphaFoldDB" id="A0AAV6UWH3"/>
<accession>A0AAV6UWH3</accession>
<gene>
    <name evidence="1" type="ORF">JTE90_003936</name>
</gene>